<evidence type="ECO:0000313" key="3">
    <source>
        <dbReference type="EMBL" id="GFP81771.1"/>
    </source>
</evidence>
<dbReference type="AlphaFoldDB" id="A0A830BIA5"/>
<dbReference type="InterPro" id="IPR043376">
    <property type="entry name" value="NPG1-like"/>
</dbReference>
<gene>
    <name evidence="3" type="ORF">PHJA_000320400</name>
</gene>
<dbReference type="SUPFAM" id="SSF48452">
    <property type="entry name" value="TPR-like"/>
    <property type="match status" value="2"/>
</dbReference>
<name>A0A830BIA5_9LAMI</name>
<dbReference type="InterPro" id="IPR019734">
    <property type="entry name" value="TPR_rpt"/>
</dbReference>
<evidence type="ECO:0000256" key="1">
    <source>
        <dbReference type="PROSITE-ProRule" id="PRU00339"/>
    </source>
</evidence>
<proteinExistence type="predicted"/>
<dbReference type="PANTHER" id="PTHR44102:SF5">
    <property type="entry name" value="PROTEIN NPG1"/>
    <property type="match status" value="1"/>
</dbReference>
<dbReference type="PROSITE" id="PS50005">
    <property type="entry name" value="TPR"/>
    <property type="match status" value="2"/>
</dbReference>
<accession>A0A830BIA5</accession>
<evidence type="ECO:0000256" key="2">
    <source>
        <dbReference type="SAM" id="MobiDB-lite"/>
    </source>
</evidence>
<reference evidence="3" key="1">
    <citation type="submission" date="2020-07" db="EMBL/GenBank/DDBJ databases">
        <title>Ethylene signaling mediates host invasion by parasitic plants.</title>
        <authorList>
            <person name="Yoshida S."/>
        </authorList>
    </citation>
    <scope>NUCLEOTIDE SEQUENCE</scope>
    <source>
        <strain evidence="3">Okayama</strain>
    </source>
</reference>
<keyword evidence="1" id="KW-0802">TPR repeat</keyword>
<feature type="repeat" description="TPR" evidence="1">
    <location>
        <begin position="657"/>
        <end position="690"/>
    </location>
</feature>
<protein>
    <submittedName>
        <fullName evidence="3">Tetratricopeptide repeat protein 7a</fullName>
    </submittedName>
</protein>
<feature type="region of interest" description="Disordered" evidence="2">
    <location>
        <begin position="95"/>
        <end position="115"/>
    </location>
</feature>
<keyword evidence="4" id="KW-1185">Reference proteome</keyword>
<sequence>MSEGESTEVAEVENDPSVRQVIANGICFKTNDVEAKLDEGNIQEAESALRDGLSLNFEEARSLLGKLEYQRGNVESALRVFEGIDLQAAIQRMQHSLGDKQPSKKGRSRSESVSGVSQHATNLVLEAIYLKAKSLQKLGKSAEAAKECKSVLDAVEKIFSDGIPDVLVENKLQETVSHAVELLPELWKHAGCYSEAMTAYRRALLSQWNLDNDCCARIQKAFAIFLLYSGVEVGPPSLAVQIDGAYIPKNNLEEAILLLMILMRKFSLGKTKWDPSVLEHLTYALSLCSQTSVLAKQLEEVMPGELHRIERWKAMALSLSGAGQNGSALDLLRKSLNTHEEPNDIMSLLLAAKIGSEDVFLAAEGVRYARNAIANAHGPNEHLKGAGLRMLGLCLGKQAKISSSDFERSCLQSEALKSLDGALGLDPENSDLLFELGIQYAEHRNLDAALRYAKQYIDATGGSMIKGWRLLALVLSAQQRFSEAEVVTDAALDETSKWDQGPLLRMKAKLKVSQSLHKDAVETYRYLLALVQAQKKSHGPLVPQVEDGKVNEYEVWHGLAQLYSILSHWKDAEICLSRARSLKEYSAEILHAEGVMHEKQGHINEALSAYINALLLEPKYVPCKILIGSVLSKMGSKMLPVARTLISDALRIEPTNYMAWYQLGMVHKDDGRLVDAVDCFQAASMLEESQPIESFSTIC</sequence>
<dbReference type="OrthoDB" id="29013at2759"/>
<dbReference type="InterPro" id="IPR011990">
    <property type="entry name" value="TPR-like_helical_dom_sf"/>
</dbReference>
<dbReference type="PANTHER" id="PTHR44102">
    <property type="entry name" value="PROTEIN NPG1"/>
    <property type="match status" value="1"/>
</dbReference>
<feature type="repeat" description="TPR" evidence="1">
    <location>
        <begin position="587"/>
        <end position="620"/>
    </location>
</feature>
<dbReference type="FunFam" id="1.25.40.10:FF:002569">
    <property type="entry name" value="NPG1"/>
    <property type="match status" value="1"/>
</dbReference>
<dbReference type="Pfam" id="PF13432">
    <property type="entry name" value="TPR_16"/>
    <property type="match status" value="2"/>
</dbReference>
<dbReference type="Gene3D" id="1.25.40.10">
    <property type="entry name" value="Tetratricopeptide repeat domain"/>
    <property type="match status" value="3"/>
</dbReference>
<evidence type="ECO:0000313" key="4">
    <source>
        <dbReference type="Proteomes" id="UP000653305"/>
    </source>
</evidence>
<dbReference type="SMART" id="SM00028">
    <property type="entry name" value="TPR"/>
    <property type="match status" value="7"/>
</dbReference>
<comment type="caution">
    <text evidence="3">The sequence shown here is derived from an EMBL/GenBank/DDBJ whole genome shotgun (WGS) entry which is preliminary data.</text>
</comment>
<dbReference type="EMBL" id="BMAC01000034">
    <property type="protein sequence ID" value="GFP81771.1"/>
    <property type="molecule type" value="Genomic_DNA"/>
</dbReference>
<dbReference type="Proteomes" id="UP000653305">
    <property type="component" value="Unassembled WGS sequence"/>
</dbReference>
<organism evidence="3 4">
    <name type="scientific">Phtheirospermum japonicum</name>
    <dbReference type="NCBI Taxonomy" id="374723"/>
    <lineage>
        <taxon>Eukaryota</taxon>
        <taxon>Viridiplantae</taxon>
        <taxon>Streptophyta</taxon>
        <taxon>Embryophyta</taxon>
        <taxon>Tracheophyta</taxon>
        <taxon>Spermatophyta</taxon>
        <taxon>Magnoliopsida</taxon>
        <taxon>eudicotyledons</taxon>
        <taxon>Gunneridae</taxon>
        <taxon>Pentapetalae</taxon>
        <taxon>asterids</taxon>
        <taxon>lamiids</taxon>
        <taxon>Lamiales</taxon>
        <taxon>Orobanchaceae</taxon>
        <taxon>Orobanchaceae incertae sedis</taxon>
        <taxon>Phtheirospermum</taxon>
    </lineage>
</organism>